<dbReference type="Gene3D" id="3.60.15.10">
    <property type="entry name" value="Ribonuclease Z/Hydroxyacylglutathione hydrolase-like"/>
    <property type="match status" value="1"/>
</dbReference>
<keyword evidence="1 4" id="KW-0378">Hydrolase</keyword>
<organism evidence="4 5">
    <name type="scientific">Eiseniibacteriota bacterium</name>
    <dbReference type="NCBI Taxonomy" id="2212470"/>
    <lineage>
        <taxon>Bacteria</taxon>
        <taxon>Candidatus Eiseniibacteriota</taxon>
    </lineage>
</organism>
<dbReference type="Proteomes" id="UP000319771">
    <property type="component" value="Unassembled WGS sequence"/>
</dbReference>
<dbReference type="CDD" id="cd16295">
    <property type="entry name" value="TTHA0252-CPSF-like_MBL-fold"/>
    <property type="match status" value="1"/>
</dbReference>
<reference evidence="4 5" key="1">
    <citation type="journal article" date="2019" name="Nat. Microbiol.">
        <title>Mediterranean grassland soil C-N compound turnover is dependent on rainfall and depth, and is mediated by genomically divergent microorganisms.</title>
        <authorList>
            <person name="Diamond S."/>
            <person name="Andeer P.F."/>
            <person name="Li Z."/>
            <person name="Crits-Christoph A."/>
            <person name="Burstein D."/>
            <person name="Anantharaman K."/>
            <person name="Lane K.R."/>
            <person name="Thomas B.C."/>
            <person name="Pan C."/>
            <person name="Northen T.R."/>
            <person name="Banfield J.F."/>
        </authorList>
    </citation>
    <scope>NUCLEOTIDE SEQUENCE [LARGE SCALE GENOMIC DNA]</scope>
    <source>
        <strain evidence="4">WS_11</strain>
    </source>
</reference>
<evidence type="ECO:0000259" key="2">
    <source>
        <dbReference type="SMART" id="SM00849"/>
    </source>
</evidence>
<dbReference type="GO" id="GO:0004521">
    <property type="term" value="F:RNA endonuclease activity"/>
    <property type="evidence" value="ECO:0007669"/>
    <property type="project" value="TreeGrafter"/>
</dbReference>
<dbReference type="InterPro" id="IPR001279">
    <property type="entry name" value="Metallo-B-lactamas"/>
</dbReference>
<dbReference type="Pfam" id="PF07521">
    <property type="entry name" value="RMMBL"/>
    <property type="match status" value="1"/>
</dbReference>
<dbReference type="GO" id="GO:0016787">
    <property type="term" value="F:hydrolase activity"/>
    <property type="evidence" value="ECO:0007669"/>
    <property type="project" value="UniProtKB-KW"/>
</dbReference>
<feature type="domain" description="Metallo-beta-lactamase" evidence="2">
    <location>
        <begin position="17"/>
        <end position="250"/>
    </location>
</feature>
<dbReference type="PANTHER" id="PTHR11203:SF37">
    <property type="entry name" value="INTEGRATOR COMPLEX SUBUNIT 11"/>
    <property type="match status" value="1"/>
</dbReference>
<dbReference type="Gene3D" id="3.40.50.10890">
    <property type="match status" value="1"/>
</dbReference>
<dbReference type="SMART" id="SM01027">
    <property type="entry name" value="Beta-Casp"/>
    <property type="match status" value="1"/>
</dbReference>
<evidence type="ECO:0000313" key="5">
    <source>
        <dbReference type="Proteomes" id="UP000319771"/>
    </source>
</evidence>
<feature type="domain" description="Beta-Casp" evidence="3">
    <location>
        <begin position="255"/>
        <end position="381"/>
    </location>
</feature>
<evidence type="ECO:0000259" key="3">
    <source>
        <dbReference type="SMART" id="SM01027"/>
    </source>
</evidence>
<accession>A0A538UDS1</accession>
<comment type="caution">
    <text evidence="4">The sequence shown here is derived from an EMBL/GenBank/DDBJ whole genome shotgun (WGS) entry which is preliminary data.</text>
</comment>
<dbReference type="EMBL" id="VBPB01000022">
    <property type="protein sequence ID" value="TMQ74010.1"/>
    <property type="molecule type" value="Genomic_DNA"/>
</dbReference>
<protein>
    <submittedName>
        <fullName evidence="4">MBL fold metallo-hydrolase</fullName>
    </submittedName>
</protein>
<dbReference type="SMART" id="SM00849">
    <property type="entry name" value="Lactamase_B"/>
    <property type="match status" value="1"/>
</dbReference>
<dbReference type="AlphaFoldDB" id="A0A538UDS1"/>
<dbReference type="InterPro" id="IPR011108">
    <property type="entry name" value="RMMBL"/>
</dbReference>
<gene>
    <name evidence="4" type="ORF">E6K81_01770</name>
</gene>
<dbReference type="SUPFAM" id="SSF56281">
    <property type="entry name" value="Metallo-hydrolase/oxidoreductase"/>
    <property type="match status" value="1"/>
</dbReference>
<dbReference type="PANTHER" id="PTHR11203">
    <property type="entry name" value="CLEAVAGE AND POLYADENYLATION SPECIFICITY FACTOR FAMILY MEMBER"/>
    <property type="match status" value="1"/>
</dbReference>
<dbReference type="InterPro" id="IPR022712">
    <property type="entry name" value="Beta_Casp"/>
</dbReference>
<dbReference type="InterPro" id="IPR036866">
    <property type="entry name" value="RibonucZ/Hydroxyglut_hydro"/>
</dbReference>
<dbReference type="InterPro" id="IPR050698">
    <property type="entry name" value="MBL"/>
</dbReference>
<dbReference type="Pfam" id="PF00753">
    <property type="entry name" value="Lactamase_B"/>
    <property type="match status" value="1"/>
</dbReference>
<sequence length="468" mass="51783">MVAPLSITFEGAARTVTGSRHHLRFGERSWLFDCGLYQGHRDEAEAVNRTFAFAPGTLDAVVVSHAHLDHTGNLPTLVGRGFRGPIHCTEATADLSTFMLADSAHLQERDVDHVNRHARGRARREVLYGAAEVAATVERFDRHRYHEPWELFPGVRVEYFDAGHMLGSALTTFEFRAGGRTLRLGMSGDLGRADRPILRDPERHPAVEVLVLESTYGDRFHTPAAETERALVEIVQRTAARGGRVLVPAFAVGRSQELVATFHALCLRGEVCELPIYVDSPMAREATAVYRRHPELFDEPTRRSFQEGQGEPFGFQRLRYVGSPEESRALNDLTTPCILIAASGMCEGGRILHHLRHGLGDVRNTVLFVGFQAEGTLGRRLRDGAETVNIFGEPVPVGAEIAALDGFSAHADQRELSDWVGRLDPAPRRIFLVHGEPGPAEVLAGVLRERTAAEVRVPEKGEAFELWH</sequence>
<evidence type="ECO:0000313" key="4">
    <source>
        <dbReference type="EMBL" id="TMQ74010.1"/>
    </source>
</evidence>
<dbReference type="Pfam" id="PF10996">
    <property type="entry name" value="Beta-Casp"/>
    <property type="match status" value="1"/>
</dbReference>
<name>A0A538UDS1_UNCEI</name>
<evidence type="ECO:0000256" key="1">
    <source>
        <dbReference type="ARBA" id="ARBA00022801"/>
    </source>
</evidence>
<proteinExistence type="predicted"/>